<sequence>MKAKSLTTIFKRSLSDYVTFPIRNYNPAPNLNLSKDSIYKNARLKIQLLKAPSHFGHFTNRMNRLYNEDKYTVNMIKIPIRINDYGVDKTVEQECFTASVFDGHGGDECSTFLRNHLNEQVETLKPSKEGFMNLLSKYNENIG</sequence>
<organism evidence="1 2">
    <name type="scientific">Wickerhamomyces anomalus (strain ATCC 58044 / CBS 1984 / NCYC 433 / NRRL Y-366-8)</name>
    <name type="common">Yeast</name>
    <name type="synonym">Hansenula anomala</name>
    <dbReference type="NCBI Taxonomy" id="683960"/>
    <lineage>
        <taxon>Eukaryota</taxon>
        <taxon>Fungi</taxon>
        <taxon>Dikarya</taxon>
        <taxon>Ascomycota</taxon>
        <taxon>Saccharomycotina</taxon>
        <taxon>Saccharomycetes</taxon>
        <taxon>Phaffomycetales</taxon>
        <taxon>Wickerhamomycetaceae</taxon>
        <taxon>Wickerhamomyces</taxon>
    </lineage>
</organism>
<dbReference type="Gene3D" id="3.60.40.10">
    <property type="entry name" value="PPM-type phosphatase domain"/>
    <property type="match status" value="1"/>
</dbReference>
<dbReference type="GeneID" id="30203631"/>
<protein>
    <recommendedName>
        <fullName evidence="3">PPM-type phosphatase domain-containing protein</fullName>
    </recommendedName>
</protein>
<dbReference type="STRING" id="683960.A0A1E3P541"/>
<dbReference type="AlphaFoldDB" id="A0A1E3P541"/>
<dbReference type="SUPFAM" id="SSF81606">
    <property type="entry name" value="PP2C-like"/>
    <property type="match status" value="1"/>
</dbReference>
<accession>A0A1E3P541</accession>
<dbReference type="InterPro" id="IPR036457">
    <property type="entry name" value="PPM-type-like_dom_sf"/>
</dbReference>
<evidence type="ECO:0000313" key="1">
    <source>
        <dbReference type="EMBL" id="ODQ60438.1"/>
    </source>
</evidence>
<dbReference type="EMBL" id="KV454210">
    <property type="protein sequence ID" value="ODQ60438.1"/>
    <property type="molecule type" value="Genomic_DNA"/>
</dbReference>
<evidence type="ECO:0008006" key="3">
    <source>
        <dbReference type="Google" id="ProtNLM"/>
    </source>
</evidence>
<evidence type="ECO:0000313" key="2">
    <source>
        <dbReference type="Proteomes" id="UP000094112"/>
    </source>
</evidence>
<dbReference type="Proteomes" id="UP000094112">
    <property type="component" value="Unassembled WGS sequence"/>
</dbReference>
<gene>
    <name evidence="1" type="ORF">WICANDRAFT_92856</name>
</gene>
<feature type="non-terminal residue" evidence="1">
    <location>
        <position position="143"/>
    </location>
</feature>
<proteinExistence type="predicted"/>
<dbReference type="RefSeq" id="XP_019039645.1">
    <property type="nucleotide sequence ID" value="XM_019186385.1"/>
</dbReference>
<name>A0A1E3P541_WICAA</name>
<reference evidence="1 2" key="1">
    <citation type="journal article" date="2016" name="Proc. Natl. Acad. Sci. U.S.A.">
        <title>Comparative genomics of biotechnologically important yeasts.</title>
        <authorList>
            <person name="Riley R."/>
            <person name="Haridas S."/>
            <person name="Wolfe K.H."/>
            <person name="Lopes M.R."/>
            <person name="Hittinger C.T."/>
            <person name="Goeker M."/>
            <person name="Salamov A.A."/>
            <person name="Wisecaver J.H."/>
            <person name="Long T.M."/>
            <person name="Calvey C.H."/>
            <person name="Aerts A.L."/>
            <person name="Barry K.W."/>
            <person name="Choi C."/>
            <person name="Clum A."/>
            <person name="Coughlan A.Y."/>
            <person name="Deshpande S."/>
            <person name="Douglass A.P."/>
            <person name="Hanson S.J."/>
            <person name="Klenk H.-P."/>
            <person name="LaButti K.M."/>
            <person name="Lapidus A."/>
            <person name="Lindquist E.A."/>
            <person name="Lipzen A.M."/>
            <person name="Meier-Kolthoff J.P."/>
            <person name="Ohm R.A."/>
            <person name="Otillar R.P."/>
            <person name="Pangilinan J.L."/>
            <person name="Peng Y."/>
            <person name="Rokas A."/>
            <person name="Rosa C.A."/>
            <person name="Scheuner C."/>
            <person name="Sibirny A.A."/>
            <person name="Slot J.C."/>
            <person name="Stielow J.B."/>
            <person name="Sun H."/>
            <person name="Kurtzman C.P."/>
            <person name="Blackwell M."/>
            <person name="Grigoriev I.V."/>
            <person name="Jeffries T.W."/>
        </authorList>
    </citation>
    <scope>NUCLEOTIDE SEQUENCE [LARGE SCALE GENOMIC DNA]</scope>
    <source>
        <strain evidence="2">ATCC 58044 / CBS 1984 / NCYC 433 / NRRL Y-366-8</strain>
    </source>
</reference>
<dbReference type="OrthoDB" id="416093at2759"/>
<keyword evidence="2" id="KW-1185">Reference proteome</keyword>